<evidence type="ECO:0000256" key="1">
    <source>
        <dbReference type="SAM" id="MobiDB-lite"/>
    </source>
</evidence>
<comment type="caution">
    <text evidence="2">The sequence shown here is derived from an EMBL/GenBank/DDBJ whole genome shotgun (WGS) entry which is preliminary data.</text>
</comment>
<evidence type="ECO:0000313" key="2">
    <source>
        <dbReference type="EMBL" id="RMC05908.1"/>
    </source>
</evidence>
<keyword evidence="3" id="KW-1185">Reference proteome</keyword>
<feature type="compositionally biased region" description="Basic and acidic residues" evidence="1">
    <location>
        <begin position="9"/>
        <end position="35"/>
    </location>
</feature>
<feature type="region of interest" description="Disordered" evidence="1">
    <location>
        <begin position="1"/>
        <end position="36"/>
    </location>
</feature>
<name>A0A3M0JYS8_HIRRU</name>
<evidence type="ECO:0000313" key="3">
    <source>
        <dbReference type="Proteomes" id="UP000269221"/>
    </source>
</evidence>
<protein>
    <submittedName>
        <fullName evidence="2">Uncharacterized protein</fullName>
    </submittedName>
</protein>
<dbReference type="EMBL" id="QRBI01000121">
    <property type="protein sequence ID" value="RMC05908.1"/>
    <property type="molecule type" value="Genomic_DNA"/>
</dbReference>
<reference evidence="2 3" key="1">
    <citation type="submission" date="2018-07" db="EMBL/GenBank/DDBJ databases">
        <title>A high quality draft genome assembly of the barn swallow (H. rustica rustica).</title>
        <authorList>
            <person name="Formenti G."/>
            <person name="Chiara M."/>
            <person name="Poveda L."/>
            <person name="Francoijs K.-J."/>
            <person name="Bonisoli-Alquati A."/>
            <person name="Canova L."/>
            <person name="Gianfranceschi L."/>
            <person name="Horner D.S."/>
            <person name="Saino N."/>
        </authorList>
    </citation>
    <scope>NUCLEOTIDE SEQUENCE [LARGE SCALE GENOMIC DNA]</scope>
    <source>
        <strain evidence="2">Chelidonia</strain>
        <tissue evidence="2">Blood</tissue>
    </source>
</reference>
<organism evidence="2 3">
    <name type="scientific">Hirundo rustica rustica</name>
    <dbReference type="NCBI Taxonomy" id="333673"/>
    <lineage>
        <taxon>Eukaryota</taxon>
        <taxon>Metazoa</taxon>
        <taxon>Chordata</taxon>
        <taxon>Craniata</taxon>
        <taxon>Vertebrata</taxon>
        <taxon>Euteleostomi</taxon>
        <taxon>Archelosauria</taxon>
        <taxon>Archosauria</taxon>
        <taxon>Dinosauria</taxon>
        <taxon>Saurischia</taxon>
        <taxon>Theropoda</taxon>
        <taxon>Coelurosauria</taxon>
        <taxon>Aves</taxon>
        <taxon>Neognathae</taxon>
        <taxon>Neoaves</taxon>
        <taxon>Telluraves</taxon>
        <taxon>Australaves</taxon>
        <taxon>Passeriformes</taxon>
        <taxon>Sylvioidea</taxon>
        <taxon>Hirundinidae</taxon>
        <taxon>Hirundo</taxon>
    </lineage>
</organism>
<sequence length="115" mass="12352">MTGILEQKVGSEPHVEHMGGGDLLDEKENSHEYDSTAKNQQCLDFIPSYSKGNSKANVGHQQGETTVMSSPVLNCSGMGSGLEEGSALCWEAPRSPVRHCSDFVQLCAVLGKDQL</sequence>
<proteinExistence type="predicted"/>
<dbReference type="Proteomes" id="UP000269221">
    <property type="component" value="Unassembled WGS sequence"/>
</dbReference>
<gene>
    <name evidence="2" type="ORF">DUI87_17453</name>
</gene>
<accession>A0A3M0JYS8</accession>
<dbReference type="AlphaFoldDB" id="A0A3M0JYS8"/>